<evidence type="ECO:0008006" key="3">
    <source>
        <dbReference type="Google" id="ProtNLM"/>
    </source>
</evidence>
<name>A0A7C4JLM5_STAMA</name>
<sequence>MKKLLVAISIILCYIPAIPLPLIVSGKNPIVITIYMIIWVIYIPVILALMYRIEKTIVEKRGGTVLQNG</sequence>
<keyword evidence="1" id="KW-1133">Transmembrane helix</keyword>
<keyword evidence="1" id="KW-0472">Membrane</keyword>
<accession>A0A7C4JLM5</accession>
<organism evidence="2">
    <name type="scientific">Staphylothermus marinus</name>
    <dbReference type="NCBI Taxonomy" id="2280"/>
    <lineage>
        <taxon>Archaea</taxon>
        <taxon>Thermoproteota</taxon>
        <taxon>Thermoprotei</taxon>
        <taxon>Desulfurococcales</taxon>
        <taxon>Desulfurococcaceae</taxon>
        <taxon>Staphylothermus</taxon>
    </lineage>
</organism>
<comment type="caution">
    <text evidence="2">The sequence shown here is derived from an EMBL/GenBank/DDBJ whole genome shotgun (WGS) entry which is preliminary data.</text>
</comment>
<protein>
    <recommendedName>
        <fullName evidence="3">DUF3311 domain-containing protein</fullName>
    </recommendedName>
</protein>
<dbReference type="AlphaFoldDB" id="A0A7C4JLM5"/>
<keyword evidence="1" id="KW-0812">Transmembrane</keyword>
<evidence type="ECO:0000256" key="1">
    <source>
        <dbReference type="SAM" id="Phobius"/>
    </source>
</evidence>
<dbReference type="EMBL" id="DTBP01000022">
    <property type="protein sequence ID" value="HGQ74120.1"/>
    <property type="molecule type" value="Genomic_DNA"/>
</dbReference>
<evidence type="ECO:0000313" key="2">
    <source>
        <dbReference type="EMBL" id="HGQ74120.1"/>
    </source>
</evidence>
<feature type="transmembrane region" description="Helical" evidence="1">
    <location>
        <begin position="29"/>
        <end position="51"/>
    </location>
</feature>
<proteinExistence type="predicted"/>
<gene>
    <name evidence="2" type="ORF">ENU20_03480</name>
</gene>
<reference evidence="2" key="1">
    <citation type="journal article" date="2020" name="mSystems">
        <title>Genome- and Community-Level Interaction Insights into Carbon Utilization and Element Cycling Functions of Hydrothermarchaeota in Hydrothermal Sediment.</title>
        <authorList>
            <person name="Zhou Z."/>
            <person name="Liu Y."/>
            <person name="Xu W."/>
            <person name="Pan J."/>
            <person name="Luo Z.H."/>
            <person name="Li M."/>
        </authorList>
    </citation>
    <scope>NUCLEOTIDE SEQUENCE [LARGE SCALE GENOMIC DNA]</scope>
    <source>
        <strain evidence="2">SpSt-648</strain>
    </source>
</reference>